<dbReference type="InterPro" id="IPR001220">
    <property type="entry name" value="Legume_lectin_dom"/>
</dbReference>
<feature type="domain" description="Legume lectin" evidence="5">
    <location>
        <begin position="37"/>
        <end position="256"/>
    </location>
</feature>
<keyword evidence="3" id="KW-0812">Transmembrane</keyword>
<sequence length="351" mass="37994">MGMGVSFLFGCSLLFSFCLVLSFGGSARDLAGEAAFSFSFPTFEKKPGSESEIALYGDAEVVNSTVRITSPRPLSRGRVVYRKPLAFGRKPSFSTYFSFSISPAKGDGLAFLMAPSNVRPELLDAHLFGLSAGVFAVEFDTSMDSEYNDPNENHVGVDLSTAVSVITGNVSKLNLALNAGEKLQTWIDYDGDSKTLEVRLCKSEFSRPSEPVISYPIDLSGLIWKNAMSVGIASSSGHSTQTTTLYAWNFSLEHAAAYLIHSEPLDPRSFLNPPEQPVVHLRRDYLPGVLIGLVVGAACGAIVVILVLFAWTAFVDRRPIAPVEYSVHPVEHGYEKMVITGHKAPDATGKI</sequence>
<keyword evidence="3" id="KW-1133">Transmembrane helix</keyword>
<evidence type="ECO:0000256" key="1">
    <source>
        <dbReference type="ARBA" id="ARBA00007606"/>
    </source>
</evidence>
<name>A0A1D1YTI4_9ARAE</name>
<dbReference type="Pfam" id="PF00139">
    <property type="entry name" value="Lectin_legB"/>
    <property type="match status" value="1"/>
</dbReference>
<dbReference type="Gene3D" id="2.60.120.200">
    <property type="match status" value="1"/>
</dbReference>
<dbReference type="GO" id="GO:0016301">
    <property type="term" value="F:kinase activity"/>
    <property type="evidence" value="ECO:0007669"/>
    <property type="project" value="UniProtKB-KW"/>
</dbReference>
<dbReference type="PANTHER" id="PTHR32401">
    <property type="entry name" value="CONCANAVALIN A-LIKE LECTIN FAMILY PROTEIN"/>
    <property type="match status" value="1"/>
</dbReference>
<protein>
    <submittedName>
        <fullName evidence="6">L-type lectin-domain containing receptor kinase S.4</fullName>
    </submittedName>
</protein>
<keyword evidence="6" id="KW-0675">Receptor</keyword>
<feature type="signal peptide" evidence="4">
    <location>
        <begin position="1"/>
        <end position="22"/>
    </location>
</feature>
<dbReference type="PANTHER" id="PTHR32401:SF16">
    <property type="entry name" value="CONCANAVALIN A-LIKE LECTIN FAMILY PROTEIN"/>
    <property type="match status" value="1"/>
</dbReference>
<evidence type="ECO:0000256" key="4">
    <source>
        <dbReference type="SAM" id="SignalP"/>
    </source>
</evidence>
<reference evidence="6" key="1">
    <citation type="submission" date="2015-07" db="EMBL/GenBank/DDBJ databases">
        <title>Transcriptome Assembly of Anthurium amnicola.</title>
        <authorList>
            <person name="Suzuki J."/>
        </authorList>
    </citation>
    <scope>NUCLEOTIDE SEQUENCE</scope>
</reference>
<gene>
    <name evidence="6" type="primary">LECRKS4_4</name>
    <name evidence="6" type="ORF">g.57825</name>
</gene>
<dbReference type="InterPro" id="IPR050258">
    <property type="entry name" value="Leguminous_Lectin"/>
</dbReference>
<dbReference type="GO" id="GO:0030246">
    <property type="term" value="F:carbohydrate binding"/>
    <property type="evidence" value="ECO:0007669"/>
    <property type="project" value="UniProtKB-KW"/>
</dbReference>
<keyword evidence="3" id="KW-0472">Membrane</keyword>
<organism evidence="6">
    <name type="scientific">Anthurium amnicola</name>
    <dbReference type="NCBI Taxonomy" id="1678845"/>
    <lineage>
        <taxon>Eukaryota</taxon>
        <taxon>Viridiplantae</taxon>
        <taxon>Streptophyta</taxon>
        <taxon>Embryophyta</taxon>
        <taxon>Tracheophyta</taxon>
        <taxon>Spermatophyta</taxon>
        <taxon>Magnoliopsida</taxon>
        <taxon>Liliopsida</taxon>
        <taxon>Araceae</taxon>
        <taxon>Pothoideae</taxon>
        <taxon>Potheae</taxon>
        <taxon>Anthurium</taxon>
    </lineage>
</organism>
<keyword evidence="6" id="KW-0418">Kinase</keyword>
<evidence type="ECO:0000313" key="6">
    <source>
        <dbReference type="EMBL" id="JAT57939.1"/>
    </source>
</evidence>
<dbReference type="EMBL" id="GDJX01009997">
    <property type="protein sequence ID" value="JAT57939.1"/>
    <property type="molecule type" value="Transcribed_RNA"/>
</dbReference>
<feature type="chain" id="PRO_5008900485" evidence="4">
    <location>
        <begin position="23"/>
        <end position="351"/>
    </location>
</feature>
<evidence type="ECO:0000259" key="5">
    <source>
        <dbReference type="Pfam" id="PF00139"/>
    </source>
</evidence>
<evidence type="ECO:0000256" key="3">
    <source>
        <dbReference type="SAM" id="Phobius"/>
    </source>
</evidence>
<accession>A0A1D1YTI4</accession>
<dbReference type="CDD" id="cd06899">
    <property type="entry name" value="lectin_legume_LecRK_Arcelin_ConA"/>
    <property type="match status" value="1"/>
</dbReference>
<evidence type="ECO:0000256" key="2">
    <source>
        <dbReference type="ARBA" id="ARBA00022734"/>
    </source>
</evidence>
<dbReference type="InterPro" id="IPR013320">
    <property type="entry name" value="ConA-like_dom_sf"/>
</dbReference>
<dbReference type="AlphaFoldDB" id="A0A1D1YTI4"/>
<keyword evidence="4" id="KW-0732">Signal</keyword>
<dbReference type="SUPFAM" id="SSF49899">
    <property type="entry name" value="Concanavalin A-like lectins/glucanases"/>
    <property type="match status" value="1"/>
</dbReference>
<keyword evidence="2 6" id="KW-0430">Lectin</keyword>
<proteinExistence type="inferred from homology"/>
<comment type="similarity">
    <text evidence="1">Belongs to the leguminous lectin family.</text>
</comment>
<feature type="transmembrane region" description="Helical" evidence="3">
    <location>
        <begin position="285"/>
        <end position="311"/>
    </location>
</feature>
<keyword evidence="6" id="KW-0808">Transferase</keyword>